<feature type="binding site" evidence="6 8">
    <location>
        <begin position="87"/>
        <end position="90"/>
    </location>
    <ligand>
        <name>substrate</name>
    </ligand>
</feature>
<dbReference type="NCBIfam" id="NF010713">
    <property type="entry name" value="PRK14115.1"/>
    <property type="match status" value="1"/>
</dbReference>
<dbReference type="EMBL" id="PUBV01000013">
    <property type="protein sequence ID" value="PWB07378.1"/>
    <property type="molecule type" value="Genomic_DNA"/>
</dbReference>
<feature type="active site" description="Proton donor/acceptor" evidence="6 7">
    <location>
        <position position="87"/>
    </location>
</feature>
<dbReference type="InterPro" id="IPR001345">
    <property type="entry name" value="PG/BPGM_mutase_AS"/>
</dbReference>
<name>A0A2V1ISA1_9BACT</name>
<dbReference type="PIRSF" id="PIRSF000709">
    <property type="entry name" value="6PFK_2-Ptase"/>
    <property type="match status" value="1"/>
</dbReference>
<dbReference type="FunFam" id="3.40.50.1240:FF:000003">
    <property type="entry name" value="2,3-bisphosphoglycerate-dependent phosphoglycerate mutase"/>
    <property type="match status" value="1"/>
</dbReference>
<feature type="binding site" evidence="6 8">
    <location>
        <position position="60"/>
    </location>
    <ligand>
        <name>substrate</name>
    </ligand>
</feature>
<evidence type="ECO:0000313" key="12">
    <source>
        <dbReference type="Proteomes" id="UP000244925"/>
    </source>
</evidence>
<evidence type="ECO:0000256" key="1">
    <source>
        <dbReference type="ARBA" id="ARBA00000380"/>
    </source>
</evidence>
<dbReference type="PROSITE" id="PS00175">
    <property type="entry name" value="PG_MUTASE"/>
    <property type="match status" value="1"/>
</dbReference>
<feature type="site" description="Transition state stabilizer" evidence="6 9">
    <location>
        <position position="182"/>
    </location>
</feature>
<dbReference type="UniPathway" id="UPA00109">
    <property type="reaction ID" value="UER00186"/>
</dbReference>
<dbReference type="PANTHER" id="PTHR11931">
    <property type="entry name" value="PHOSPHOGLYCERATE MUTASE"/>
    <property type="match status" value="1"/>
</dbReference>
<protein>
    <recommendedName>
        <fullName evidence="6 10">2,3-bisphosphoglycerate-dependent phosphoglycerate mutase</fullName>
        <shortName evidence="6">BPG-dependent PGAM</shortName>
        <shortName evidence="6">PGAM</shortName>
        <shortName evidence="6">Phosphoglyceromutase</shortName>
        <shortName evidence="6">dPGM</shortName>
        <ecNumber evidence="6 10">5.4.2.11</ecNumber>
    </recommendedName>
</protein>
<keyword evidence="12" id="KW-1185">Reference proteome</keyword>
<keyword evidence="3 6" id="KW-0312">Gluconeogenesis</keyword>
<dbReference type="Pfam" id="PF00300">
    <property type="entry name" value="His_Phos_1"/>
    <property type="match status" value="1"/>
</dbReference>
<dbReference type="Proteomes" id="UP000244925">
    <property type="component" value="Unassembled WGS sequence"/>
</dbReference>
<organism evidence="11 12">
    <name type="scientific">Paramuribaculum intestinale</name>
    <dbReference type="NCBI Taxonomy" id="2094151"/>
    <lineage>
        <taxon>Bacteria</taxon>
        <taxon>Pseudomonadati</taxon>
        <taxon>Bacteroidota</taxon>
        <taxon>Bacteroidia</taxon>
        <taxon>Bacteroidales</taxon>
        <taxon>Muribaculaceae</taxon>
        <taxon>Paramuribaculum</taxon>
    </lineage>
</organism>
<dbReference type="GeneID" id="93423122"/>
<feature type="binding site" evidence="6 8">
    <location>
        <begin position="114"/>
        <end position="115"/>
    </location>
    <ligand>
        <name>substrate</name>
    </ligand>
</feature>
<dbReference type="InterPro" id="IPR005952">
    <property type="entry name" value="Phosphogly_mut1"/>
</dbReference>
<dbReference type="AlphaFoldDB" id="A0A2V1ISA1"/>
<evidence type="ECO:0000256" key="8">
    <source>
        <dbReference type="PIRSR" id="PIRSR613078-2"/>
    </source>
</evidence>
<sequence length="228" mass="26047">MKQIILLRHGESRWNLENRFTGWTDVDLTDRGREEARKAGRAMLQAGLQPRWMFTSVLRRAIHTLQIAACEMQLDWVPVIKDWHLNERFYGALQGLDKSATAERYGAEQVHLWRRSFDAQPPLITPDDPRFPGHDPRYASLTADELPLTESLRDTIARVRSCWEEKIVPRLHDSDCVLIAAHGNSLRALAMLLLHLTASEVTGLEIPTGKPWVFTADDRLDVQSAAYL</sequence>
<evidence type="ECO:0000256" key="3">
    <source>
        <dbReference type="ARBA" id="ARBA00022432"/>
    </source>
</evidence>
<dbReference type="Gene3D" id="3.40.50.1240">
    <property type="entry name" value="Phosphoglycerate mutase-like"/>
    <property type="match status" value="1"/>
</dbReference>
<dbReference type="SMART" id="SM00855">
    <property type="entry name" value="PGAM"/>
    <property type="match status" value="1"/>
</dbReference>
<accession>A0A2V1ISA1</accession>
<evidence type="ECO:0000256" key="4">
    <source>
        <dbReference type="ARBA" id="ARBA00023152"/>
    </source>
</evidence>
<comment type="pathway">
    <text evidence="6 10">Carbohydrate degradation; glycolysis; pyruvate from D-glyceraldehyde 3-phosphate: step 3/5.</text>
</comment>
<comment type="similarity">
    <text evidence="2 6">Belongs to the phosphoglycerate mutase family. BPG-dependent PGAM subfamily.</text>
</comment>
<keyword evidence="5 6" id="KW-0413">Isomerase</keyword>
<dbReference type="InterPro" id="IPR029033">
    <property type="entry name" value="His_PPase_superfam"/>
</dbReference>
<dbReference type="EC" id="5.4.2.11" evidence="6 10"/>
<feature type="binding site" evidence="6 8">
    <location>
        <begin position="8"/>
        <end position="15"/>
    </location>
    <ligand>
        <name>substrate</name>
    </ligand>
</feature>
<comment type="function">
    <text evidence="6 10">Catalyzes the interconversion of 2-phosphoglycerate and 3-phosphoglycerate.</text>
</comment>
<dbReference type="CDD" id="cd07067">
    <property type="entry name" value="HP_PGM_like"/>
    <property type="match status" value="1"/>
</dbReference>
<evidence type="ECO:0000313" key="11">
    <source>
        <dbReference type="EMBL" id="PWB07378.1"/>
    </source>
</evidence>
<comment type="catalytic activity">
    <reaction evidence="1 6 10">
        <text>(2R)-2-phosphoglycerate = (2R)-3-phosphoglycerate</text>
        <dbReference type="Rhea" id="RHEA:15901"/>
        <dbReference type="ChEBI" id="CHEBI:58272"/>
        <dbReference type="ChEBI" id="CHEBI:58289"/>
        <dbReference type="EC" id="5.4.2.11"/>
    </reaction>
</comment>
<proteinExistence type="inferred from homology"/>
<dbReference type="SUPFAM" id="SSF53254">
    <property type="entry name" value="Phosphoglycerate mutase-like"/>
    <property type="match status" value="1"/>
</dbReference>
<feature type="binding site" evidence="6 8">
    <location>
        <position position="98"/>
    </location>
    <ligand>
        <name>substrate</name>
    </ligand>
</feature>
<evidence type="ECO:0000256" key="2">
    <source>
        <dbReference type="ARBA" id="ARBA00006717"/>
    </source>
</evidence>
<feature type="binding site" evidence="6 8">
    <location>
        <begin position="21"/>
        <end position="22"/>
    </location>
    <ligand>
        <name>substrate</name>
    </ligand>
</feature>
<evidence type="ECO:0000256" key="6">
    <source>
        <dbReference type="HAMAP-Rule" id="MF_01039"/>
    </source>
</evidence>
<evidence type="ECO:0000256" key="10">
    <source>
        <dbReference type="RuleBase" id="RU004512"/>
    </source>
</evidence>
<keyword evidence="4 6" id="KW-0324">Glycolysis</keyword>
<evidence type="ECO:0000256" key="5">
    <source>
        <dbReference type="ARBA" id="ARBA00023235"/>
    </source>
</evidence>
<feature type="binding site" evidence="6 8">
    <location>
        <begin position="183"/>
        <end position="184"/>
    </location>
    <ligand>
        <name>substrate</name>
    </ligand>
</feature>
<dbReference type="RefSeq" id="WP_107036111.1">
    <property type="nucleotide sequence ID" value="NZ_CAOONL010000037.1"/>
</dbReference>
<dbReference type="InterPro" id="IPR013078">
    <property type="entry name" value="His_Pase_superF_clade-1"/>
</dbReference>
<dbReference type="GO" id="GO:0004619">
    <property type="term" value="F:phosphoglycerate mutase activity"/>
    <property type="evidence" value="ECO:0007669"/>
    <property type="project" value="UniProtKB-UniRule"/>
</dbReference>
<dbReference type="GO" id="GO:0006096">
    <property type="term" value="P:glycolytic process"/>
    <property type="evidence" value="ECO:0007669"/>
    <property type="project" value="UniProtKB-UniRule"/>
</dbReference>
<gene>
    <name evidence="6" type="primary">gpmA</name>
    <name evidence="11" type="ORF">C5O25_07460</name>
</gene>
<comment type="caution">
    <text evidence="11">The sequence shown here is derived from an EMBL/GenBank/DDBJ whole genome shotgun (WGS) entry which is preliminary data.</text>
</comment>
<evidence type="ECO:0000256" key="9">
    <source>
        <dbReference type="PIRSR" id="PIRSR613078-3"/>
    </source>
</evidence>
<dbReference type="NCBIfam" id="TIGR01258">
    <property type="entry name" value="pgm_1"/>
    <property type="match status" value="1"/>
</dbReference>
<dbReference type="GO" id="GO:0006094">
    <property type="term" value="P:gluconeogenesis"/>
    <property type="evidence" value="ECO:0007669"/>
    <property type="project" value="UniProtKB-UniRule"/>
</dbReference>
<feature type="active site" description="Tele-phosphohistidine intermediate" evidence="6 7">
    <location>
        <position position="9"/>
    </location>
</feature>
<evidence type="ECO:0000256" key="7">
    <source>
        <dbReference type="PIRSR" id="PIRSR613078-1"/>
    </source>
</evidence>
<dbReference type="HAMAP" id="MF_01039">
    <property type="entry name" value="PGAM_GpmA"/>
    <property type="match status" value="1"/>
</dbReference>
<reference evidence="12" key="1">
    <citation type="submission" date="2018-02" db="EMBL/GenBank/DDBJ databases">
        <authorList>
            <person name="Clavel T."/>
            <person name="Strowig T."/>
        </authorList>
    </citation>
    <scope>NUCLEOTIDE SEQUENCE [LARGE SCALE GENOMIC DNA]</scope>
    <source>
        <strain evidence="12">DSM 100764</strain>
    </source>
</reference>